<sequence>MRIRTGYGSYSTLGCVLLTIIAAAPVAVDAQSADLNPAKMPRLGSVSERYQSFNVEMLEVTGGKFWAPYNQASEHPPASVASNQSTPAGMDPSLYRYRSPIDLTNPRLRRMAAALGPSYLRVSGTWANSTYFEDAAQPQLAKPPAGFKSVLTRKQWKGVVDFAHAVDAEIVTSFAISPGVRDAQGMWTPVEARKFLAYTKSIGGSIAAAEMFNEPNFASMGGAPKGYDAKQYGKDFQAFESFVREAAPAMKVLGPGSVGEGQPLGDAVGIHMLRSEDMLAAMNRKVDVFSYHFYGGVSQRCVRPGTTALSTPDKALTREWLFRTVADEKYYAKLRDRFDPGKPIWVTETGETACGGNPWAADFIDSFRYLNQLGVLAKLGVQVVMHNTLAASDYAFIDERTLQPRPNYWSALLWRKLMGTTVLDAGPSPSADLYLYAHCLRGRSGDVALLAINADRSESKEVSLPMEGERYTLSAANLMDNKVDLNGQALELTADGNVPALHGVKTKRGKVVLPAASITFIALDGVKNASCQ</sequence>
<dbReference type="PROSITE" id="PS51257">
    <property type="entry name" value="PROKAR_LIPOPROTEIN"/>
    <property type="match status" value="1"/>
</dbReference>
<accession>A0A4R1LEE3</accession>
<dbReference type="PANTHER" id="PTHR46145:SF4">
    <property type="entry name" value="HEPARANASE"/>
    <property type="match status" value="1"/>
</dbReference>
<evidence type="ECO:0000313" key="2">
    <source>
        <dbReference type="EMBL" id="TCK75193.1"/>
    </source>
</evidence>
<dbReference type="Gene3D" id="3.20.20.80">
    <property type="entry name" value="Glycosidases"/>
    <property type="match status" value="1"/>
</dbReference>
<dbReference type="SUPFAM" id="SSF51445">
    <property type="entry name" value="(Trans)glycosidases"/>
    <property type="match status" value="1"/>
</dbReference>
<dbReference type="AlphaFoldDB" id="A0A4R1LEE3"/>
<protein>
    <submittedName>
        <fullName evidence="2">Glycosyl hydrolase family 79</fullName>
    </submittedName>
</protein>
<gene>
    <name evidence="2" type="ORF">C7378_0173</name>
</gene>
<dbReference type="PANTHER" id="PTHR46145">
    <property type="entry name" value="HEPARANASE"/>
    <property type="match status" value="1"/>
</dbReference>
<keyword evidence="1" id="KW-0732">Signal</keyword>
<dbReference type="InterPro" id="IPR005199">
    <property type="entry name" value="Glyco_hydro_79"/>
</dbReference>
<feature type="signal peptide" evidence="1">
    <location>
        <begin position="1"/>
        <end position="30"/>
    </location>
</feature>
<dbReference type="GO" id="GO:0016798">
    <property type="term" value="F:hydrolase activity, acting on glycosyl bonds"/>
    <property type="evidence" value="ECO:0007669"/>
    <property type="project" value="InterPro"/>
</dbReference>
<evidence type="ECO:0000256" key="1">
    <source>
        <dbReference type="SAM" id="SignalP"/>
    </source>
</evidence>
<dbReference type="Proteomes" id="UP000295210">
    <property type="component" value="Unassembled WGS sequence"/>
</dbReference>
<evidence type="ECO:0000313" key="3">
    <source>
        <dbReference type="Proteomes" id="UP000295210"/>
    </source>
</evidence>
<dbReference type="InterPro" id="IPR017853">
    <property type="entry name" value="GH"/>
</dbReference>
<name>A0A4R1LEE3_9BACT</name>
<keyword evidence="3" id="KW-1185">Reference proteome</keyword>
<dbReference type="OrthoDB" id="366350at2"/>
<organism evidence="2 3">
    <name type="scientific">Acidipila rosea</name>
    <dbReference type="NCBI Taxonomy" id="768535"/>
    <lineage>
        <taxon>Bacteria</taxon>
        <taxon>Pseudomonadati</taxon>
        <taxon>Acidobacteriota</taxon>
        <taxon>Terriglobia</taxon>
        <taxon>Terriglobales</taxon>
        <taxon>Acidobacteriaceae</taxon>
        <taxon>Acidipila</taxon>
    </lineage>
</organism>
<dbReference type="EMBL" id="SMGK01000001">
    <property type="protein sequence ID" value="TCK75193.1"/>
    <property type="molecule type" value="Genomic_DNA"/>
</dbReference>
<reference evidence="2 3" key="1">
    <citation type="submission" date="2019-03" db="EMBL/GenBank/DDBJ databases">
        <title>Genomic Encyclopedia of Type Strains, Phase IV (KMG-IV): sequencing the most valuable type-strain genomes for metagenomic binning, comparative biology and taxonomic classification.</title>
        <authorList>
            <person name="Goeker M."/>
        </authorList>
    </citation>
    <scope>NUCLEOTIDE SEQUENCE [LARGE SCALE GENOMIC DNA]</scope>
    <source>
        <strain evidence="2 3">DSM 103428</strain>
    </source>
</reference>
<dbReference type="Pfam" id="PF03662">
    <property type="entry name" value="Glyco_hydro_79n"/>
    <property type="match status" value="1"/>
</dbReference>
<proteinExistence type="predicted"/>
<feature type="chain" id="PRO_5020737213" evidence="1">
    <location>
        <begin position="31"/>
        <end position="532"/>
    </location>
</feature>
<comment type="caution">
    <text evidence="2">The sequence shown here is derived from an EMBL/GenBank/DDBJ whole genome shotgun (WGS) entry which is preliminary data.</text>
</comment>
<dbReference type="GO" id="GO:0016020">
    <property type="term" value="C:membrane"/>
    <property type="evidence" value="ECO:0007669"/>
    <property type="project" value="InterPro"/>
</dbReference>
<keyword evidence="2" id="KW-0378">Hydrolase</keyword>
<dbReference type="RefSeq" id="WP_131990766.1">
    <property type="nucleotide sequence ID" value="NZ_SMGK01000001.1"/>
</dbReference>